<proteinExistence type="predicted"/>
<reference evidence="2" key="1">
    <citation type="submission" date="2017-03" db="EMBL/GenBank/DDBJ databases">
        <title>Full genome sequence of a non-lethal Shewanella isolate that potentiates virulence of Vibio parahaemolyticus causing acute hepatopancreatic necrosis disease (AHPND) in shrimp.</title>
        <authorList>
            <person name="Prachumwat A."/>
            <person name="Sritunyalucksana K."/>
        </authorList>
    </citation>
    <scope>NUCLEOTIDE SEQUENCE [LARGE SCALE GENOMIC DNA]</scope>
    <source>
        <strain evidence="2">TH2012</strain>
    </source>
</reference>
<protein>
    <submittedName>
        <fullName evidence="1">Uncharacterized protein</fullName>
    </submittedName>
</protein>
<evidence type="ECO:0000313" key="1">
    <source>
        <dbReference type="EMBL" id="AZQ11871.1"/>
    </source>
</evidence>
<sequence>MSTAKKTTADRRVRITPELEDKILKLANTDKFSEALPTLEQAVNMYQMLKDAQESGSKFYEIDANGEKYIVRFI</sequence>
<dbReference type="EMBL" id="CP020373">
    <property type="protein sequence ID" value="AZQ11871.1"/>
    <property type="molecule type" value="Genomic_DNA"/>
</dbReference>
<keyword evidence="2" id="KW-1185">Reference proteome</keyword>
<organism evidence="1 2">
    <name type="scientific">Shewanella khirikhana</name>
    <dbReference type="NCBI Taxonomy" id="1965282"/>
    <lineage>
        <taxon>Bacteria</taxon>
        <taxon>Pseudomonadati</taxon>
        <taxon>Pseudomonadota</taxon>
        <taxon>Gammaproteobacteria</taxon>
        <taxon>Alteromonadales</taxon>
        <taxon>Shewanellaceae</taxon>
        <taxon>Shewanella</taxon>
    </lineage>
</organism>
<gene>
    <name evidence="1" type="ORF">STH12_02802</name>
</gene>
<dbReference type="RefSeq" id="WP_126168098.1">
    <property type="nucleotide sequence ID" value="NZ_CP020373.1"/>
</dbReference>
<name>A0ABM7DQA8_9GAMM</name>
<evidence type="ECO:0000313" key="2">
    <source>
        <dbReference type="Proteomes" id="UP000278437"/>
    </source>
</evidence>
<accession>A0ABM7DQA8</accession>
<dbReference type="Proteomes" id="UP000278437">
    <property type="component" value="Chromosome"/>
</dbReference>